<evidence type="ECO:0000256" key="7">
    <source>
        <dbReference type="ARBA" id="ARBA00023014"/>
    </source>
</evidence>
<gene>
    <name evidence="11" type="ORF">ABV300_07520</name>
</gene>
<feature type="domain" description="4Fe-4S ferredoxin-type" evidence="10">
    <location>
        <begin position="320"/>
        <end position="352"/>
    </location>
</feature>
<accession>A0AAU8GB80</accession>
<evidence type="ECO:0000256" key="8">
    <source>
        <dbReference type="ARBA" id="ARBA00023136"/>
    </source>
</evidence>
<comment type="subcellular location">
    <subcellularLocation>
        <location evidence="1">Cell membrane</location>
    </subcellularLocation>
</comment>
<dbReference type="InterPro" id="IPR006311">
    <property type="entry name" value="TAT_signal"/>
</dbReference>
<dbReference type="NCBIfam" id="TIGR02486">
    <property type="entry name" value="RDH"/>
    <property type="match status" value="1"/>
</dbReference>
<dbReference type="InterPro" id="IPR019546">
    <property type="entry name" value="TAT_signal_bac_arc"/>
</dbReference>
<dbReference type="RefSeq" id="WP_353715381.1">
    <property type="nucleotide sequence ID" value="NZ_CP159307.1"/>
</dbReference>
<dbReference type="InterPro" id="IPR017900">
    <property type="entry name" value="4Fe4S_Fe_S_CS"/>
</dbReference>
<keyword evidence="3" id="KW-0004">4Fe-4S</keyword>
<keyword evidence="5" id="KW-0732">Signal</keyword>
<evidence type="ECO:0000256" key="9">
    <source>
        <dbReference type="ARBA" id="ARBA00029374"/>
    </source>
</evidence>
<keyword evidence="6" id="KW-0408">Iron</keyword>
<dbReference type="InterPro" id="IPR028894">
    <property type="entry name" value="RDH_dom"/>
</dbReference>
<sequence length="463" mass="51998">MSRRQFMKALGVTGAGVGAATLIAPAFKDLDEMTSEAATKLPTHGWFVKERELENPTSEIDWNVWKPYDAKTNPMAPDTDIRKQNLASYDARNLEGLKNKSPGFSLKDIALTSGLRNMYGTDCPWDGVPANNVQTPEARGTTVWQDTPENNLKTVRSAMHLAGCNQVGAIELTDRLKQRLFDAGTTVFEDIPKGFLDKNVYHIPNSCKWMLVFSAQQNFVQTIHSLHKDETQRGGYGWSKPALNPHAQGYATSAPFYFISSYFIRNLGYQTYRPPVRANVAMGVLAGIGEQGRVGNIVSPNRGMLIRMTYCWVTDLPLAPTKPVDFGIVKFCQNCMTCAKSCPSEAVSLEKEPYWETACTTNNPGVKHWYLDWQKCRDWGSPGPCCNCQACCPFNTPSESLIHQVVRYTAGKFGPLDSFYSTMEKQFAYAEPRSDNELAKWWDRELDSYKSDTILNAGTYKWW</sequence>
<protein>
    <submittedName>
        <fullName evidence="11">Reductive dehalogenase</fullName>
    </submittedName>
</protein>
<evidence type="ECO:0000256" key="3">
    <source>
        <dbReference type="ARBA" id="ARBA00022485"/>
    </source>
</evidence>
<comment type="cofactor">
    <cofactor evidence="9">
        <name>corrinoid</name>
        <dbReference type="ChEBI" id="CHEBI:33913"/>
    </cofactor>
</comment>
<dbReference type="EMBL" id="CP159307">
    <property type="protein sequence ID" value="XCH34202.1"/>
    <property type="molecule type" value="Genomic_DNA"/>
</dbReference>
<evidence type="ECO:0000313" key="11">
    <source>
        <dbReference type="EMBL" id="XCH34202.1"/>
    </source>
</evidence>
<reference evidence="11" key="1">
    <citation type="submission" date="2024-06" db="EMBL/GenBank/DDBJ databases">
        <title>A Novel Isolate, Dehalogenimonas sp. Strain 4OHTPN, Dechlorinates Aromatic 4 Hydroxy chlorothalonil by a Novel Reductive Dehalogenase.</title>
        <authorList>
            <person name="Liu G."/>
        </authorList>
    </citation>
    <scope>NUCLEOTIDE SEQUENCE</scope>
    <source>
        <strain evidence="11">4OHTPN</strain>
    </source>
</reference>
<evidence type="ECO:0000259" key="10">
    <source>
        <dbReference type="PROSITE" id="PS51379"/>
    </source>
</evidence>
<organism evidence="11">
    <name type="scientific">Dehalogenimonas sp. 4OHTPN</name>
    <dbReference type="NCBI Taxonomy" id="3166643"/>
    <lineage>
        <taxon>Bacteria</taxon>
        <taxon>Bacillati</taxon>
        <taxon>Chloroflexota</taxon>
        <taxon>Dehalococcoidia</taxon>
        <taxon>Dehalococcoidales</taxon>
        <taxon>Dehalococcoidaceae</taxon>
        <taxon>Dehalogenimonas</taxon>
    </lineage>
</organism>
<evidence type="ECO:0000256" key="6">
    <source>
        <dbReference type="ARBA" id="ARBA00023004"/>
    </source>
</evidence>
<dbReference type="PROSITE" id="PS51318">
    <property type="entry name" value="TAT"/>
    <property type="match status" value="1"/>
</dbReference>
<keyword evidence="2" id="KW-1003">Cell membrane</keyword>
<dbReference type="GO" id="GO:0005886">
    <property type="term" value="C:plasma membrane"/>
    <property type="evidence" value="ECO:0007669"/>
    <property type="project" value="UniProtKB-SubCell"/>
</dbReference>
<evidence type="ECO:0000256" key="5">
    <source>
        <dbReference type="ARBA" id="ARBA00022729"/>
    </source>
</evidence>
<dbReference type="GO" id="GO:0051539">
    <property type="term" value="F:4 iron, 4 sulfur cluster binding"/>
    <property type="evidence" value="ECO:0007669"/>
    <property type="project" value="UniProtKB-KW"/>
</dbReference>
<proteinExistence type="predicted"/>
<dbReference type="AlphaFoldDB" id="A0AAU8GB80"/>
<dbReference type="Pfam" id="PF13486">
    <property type="entry name" value="Dehalogenase"/>
    <property type="match status" value="1"/>
</dbReference>
<dbReference type="NCBIfam" id="TIGR01409">
    <property type="entry name" value="TAT_signal_seq"/>
    <property type="match status" value="1"/>
</dbReference>
<dbReference type="PROSITE" id="PS00198">
    <property type="entry name" value="4FE4S_FER_1"/>
    <property type="match status" value="1"/>
</dbReference>
<dbReference type="InterPro" id="IPR012832">
    <property type="entry name" value="RDH"/>
</dbReference>
<keyword evidence="7" id="KW-0411">Iron-sulfur</keyword>
<evidence type="ECO:0000256" key="2">
    <source>
        <dbReference type="ARBA" id="ARBA00022475"/>
    </source>
</evidence>
<evidence type="ECO:0000256" key="4">
    <source>
        <dbReference type="ARBA" id="ARBA00022723"/>
    </source>
</evidence>
<dbReference type="SUPFAM" id="SSF54862">
    <property type="entry name" value="4Fe-4S ferredoxins"/>
    <property type="match status" value="1"/>
</dbReference>
<dbReference type="InterPro" id="IPR017896">
    <property type="entry name" value="4Fe4S_Fe-S-bd"/>
</dbReference>
<dbReference type="PROSITE" id="PS51379">
    <property type="entry name" value="4FE4S_FER_2"/>
    <property type="match status" value="1"/>
</dbReference>
<dbReference type="GO" id="GO:0046872">
    <property type="term" value="F:metal ion binding"/>
    <property type="evidence" value="ECO:0007669"/>
    <property type="project" value="UniProtKB-KW"/>
</dbReference>
<evidence type="ECO:0000256" key="1">
    <source>
        <dbReference type="ARBA" id="ARBA00004236"/>
    </source>
</evidence>
<keyword evidence="4" id="KW-0479">Metal-binding</keyword>
<name>A0AAU8GB80_9CHLR</name>
<keyword evidence="8" id="KW-0472">Membrane</keyword>